<feature type="compositionally biased region" description="Polar residues" evidence="8">
    <location>
        <begin position="931"/>
        <end position="944"/>
    </location>
</feature>
<evidence type="ECO:0000313" key="11">
    <source>
        <dbReference type="Proteomes" id="UP000314983"/>
    </source>
</evidence>
<feature type="compositionally biased region" description="Low complexity" evidence="8">
    <location>
        <begin position="954"/>
        <end position="965"/>
    </location>
</feature>
<feature type="compositionally biased region" description="Polar residues" evidence="8">
    <location>
        <begin position="689"/>
        <end position="704"/>
    </location>
</feature>
<dbReference type="GO" id="GO:0007097">
    <property type="term" value="P:nuclear migration"/>
    <property type="evidence" value="ECO:0007669"/>
    <property type="project" value="TreeGrafter"/>
</dbReference>
<feature type="region of interest" description="Disordered" evidence="8">
    <location>
        <begin position="192"/>
        <end position="214"/>
    </location>
</feature>
<evidence type="ECO:0000256" key="4">
    <source>
        <dbReference type="ARBA" id="ARBA00022553"/>
    </source>
</evidence>
<feature type="compositionally biased region" description="Acidic residues" evidence="8">
    <location>
        <begin position="1395"/>
        <end position="1406"/>
    </location>
</feature>
<feature type="region of interest" description="Disordered" evidence="8">
    <location>
        <begin position="775"/>
        <end position="977"/>
    </location>
</feature>
<feature type="domain" description="Transforming acidic coiled-coil-containing protein C-terminal" evidence="9">
    <location>
        <begin position="1733"/>
        <end position="1942"/>
    </location>
</feature>
<feature type="region of interest" description="Disordered" evidence="8">
    <location>
        <begin position="668"/>
        <end position="708"/>
    </location>
</feature>
<keyword evidence="11" id="KW-1185">Reference proteome</keyword>
<feature type="region of interest" description="Disordered" evidence="8">
    <location>
        <begin position="989"/>
        <end position="1201"/>
    </location>
</feature>
<dbReference type="GO" id="GO:0005856">
    <property type="term" value="C:cytoskeleton"/>
    <property type="evidence" value="ECO:0007669"/>
    <property type="project" value="UniProtKB-SubCell"/>
</dbReference>
<feature type="compositionally biased region" description="Polar residues" evidence="8">
    <location>
        <begin position="1560"/>
        <end position="1579"/>
    </location>
</feature>
<feature type="compositionally biased region" description="Polar residues" evidence="8">
    <location>
        <begin position="551"/>
        <end position="566"/>
    </location>
</feature>
<feature type="compositionally biased region" description="Basic and acidic residues" evidence="8">
    <location>
        <begin position="504"/>
        <end position="523"/>
    </location>
</feature>
<feature type="compositionally biased region" description="Basic and acidic residues" evidence="8">
    <location>
        <begin position="199"/>
        <end position="214"/>
    </location>
</feature>
<keyword evidence="4" id="KW-0597">Phosphoprotein</keyword>
<feature type="compositionally biased region" description="Basic and acidic residues" evidence="8">
    <location>
        <begin position="1469"/>
        <end position="1483"/>
    </location>
</feature>
<dbReference type="STRING" id="8005.ENSEEEP00000047541"/>
<comment type="similarity">
    <text evidence="2">Belongs to the TACC family.</text>
</comment>
<feature type="compositionally biased region" description="Polar residues" evidence="8">
    <location>
        <begin position="1713"/>
        <end position="1723"/>
    </location>
</feature>
<feature type="compositionally biased region" description="Basic residues" evidence="8">
    <location>
        <begin position="1275"/>
        <end position="1293"/>
    </location>
</feature>
<feature type="compositionally biased region" description="Pro residues" evidence="8">
    <location>
        <begin position="837"/>
        <end position="865"/>
    </location>
</feature>
<reference evidence="10" key="3">
    <citation type="submission" date="2020-05" db="EMBL/GenBank/DDBJ databases">
        <title>Electrophorus electricus (electric eel) genome, fEleEle1, primary haplotype.</title>
        <authorList>
            <person name="Myers G."/>
            <person name="Meyer A."/>
            <person name="Fedrigo O."/>
            <person name="Formenti G."/>
            <person name="Rhie A."/>
            <person name="Tracey A."/>
            <person name="Sims Y."/>
            <person name="Jarvis E.D."/>
        </authorList>
    </citation>
    <scope>NUCLEOTIDE SEQUENCE [LARGE SCALE GENOMIC DNA]</scope>
</reference>
<dbReference type="GO" id="GO:0007052">
    <property type="term" value="P:mitotic spindle organization"/>
    <property type="evidence" value="ECO:0007669"/>
    <property type="project" value="InterPro"/>
</dbReference>
<feature type="compositionally biased region" description="Basic residues" evidence="8">
    <location>
        <begin position="1413"/>
        <end position="1432"/>
    </location>
</feature>
<feature type="compositionally biased region" description="Low complexity" evidence="8">
    <location>
        <begin position="912"/>
        <end position="924"/>
    </location>
</feature>
<reference evidence="10" key="5">
    <citation type="submission" date="2025-09" db="UniProtKB">
        <authorList>
            <consortium name="Ensembl"/>
        </authorList>
    </citation>
    <scope>IDENTIFICATION</scope>
</reference>
<comment type="subcellular location">
    <subcellularLocation>
        <location evidence="1">Cytoplasm</location>
        <location evidence="1">Cytoskeleton</location>
    </subcellularLocation>
</comment>
<dbReference type="GeneTree" id="ENSGT00940000157052"/>
<feature type="compositionally biased region" description="Low complexity" evidence="8">
    <location>
        <begin position="1077"/>
        <end position="1091"/>
    </location>
</feature>
<dbReference type="GO" id="GO:0021987">
    <property type="term" value="P:cerebral cortex development"/>
    <property type="evidence" value="ECO:0007669"/>
    <property type="project" value="TreeGrafter"/>
</dbReference>
<feature type="compositionally biased region" description="Basic and acidic residues" evidence="8">
    <location>
        <begin position="668"/>
        <end position="688"/>
    </location>
</feature>
<name>A0A4W4H7R9_ELEEL</name>
<reference evidence="10" key="4">
    <citation type="submission" date="2025-08" db="UniProtKB">
        <authorList>
            <consortium name="Ensembl"/>
        </authorList>
    </citation>
    <scope>IDENTIFICATION</scope>
</reference>
<organism evidence="10 11">
    <name type="scientific">Electrophorus electricus</name>
    <name type="common">Electric eel</name>
    <name type="synonym">Gymnotus electricus</name>
    <dbReference type="NCBI Taxonomy" id="8005"/>
    <lineage>
        <taxon>Eukaryota</taxon>
        <taxon>Metazoa</taxon>
        <taxon>Chordata</taxon>
        <taxon>Craniata</taxon>
        <taxon>Vertebrata</taxon>
        <taxon>Euteleostomi</taxon>
        <taxon>Actinopterygii</taxon>
        <taxon>Neopterygii</taxon>
        <taxon>Teleostei</taxon>
        <taxon>Ostariophysi</taxon>
        <taxon>Gymnotiformes</taxon>
        <taxon>Gymnotoidei</taxon>
        <taxon>Gymnotidae</taxon>
        <taxon>Electrophorus</taxon>
    </lineage>
</organism>
<evidence type="ECO:0000256" key="5">
    <source>
        <dbReference type="ARBA" id="ARBA00023054"/>
    </source>
</evidence>
<feature type="coiled-coil region" evidence="7">
    <location>
        <begin position="1747"/>
        <end position="1944"/>
    </location>
</feature>
<accession>A0A4W4H7R9</accession>
<evidence type="ECO:0000256" key="2">
    <source>
        <dbReference type="ARBA" id="ARBA00009423"/>
    </source>
</evidence>
<gene>
    <name evidence="10" type="primary">NASP</name>
</gene>
<evidence type="ECO:0000256" key="7">
    <source>
        <dbReference type="SAM" id="Coils"/>
    </source>
</evidence>
<keyword evidence="5 7" id="KW-0175">Coiled coil</keyword>
<dbReference type="InterPro" id="IPR007707">
    <property type="entry name" value="TACC_C"/>
</dbReference>
<dbReference type="GO" id="GO:0005737">
    <property type="term" value="C:cytoplasm"/>
    <property type="evidence" value="ECO:0007669"/>
    <property type="project" value="TreeGrafter"/>
</dbReference>
<feature type="compositionally biased region" description="Polar residues" evidence="8">
    <location>
        <begin position="1540"/>
        <end position="1549"/>
    </location>
</feature>
<keyword evidence="6" id="KW-0206">Cytoskeleton</keyword>
<evidence type="ECO:0000256" key="1">
    <source>
        <dbReference type="ARBA" id="ARBA00004245"/>
    </source>
</evidence>
<sequence>MPKKEMESVHTNEKQILINVDHDGVPREKTDLREEKHFEETFPGKPLKATVLSDPCLNFTGFIKEAQSCGEALTEDTHPSMDQNLSAALPLVEEACCETTYTYNQSALSELDLAPCLDSQPSGLQCPWENMDDQETELNEDSEKDEGVCLENAKVSYLSFEEQAKGNLESETGVESSCSGLEKVERITLLGGDDNSNVEGEKCHDGKKSEKEPKCKPKHLESVSSIIKSMSNIMSYSAEEDENQEDQRVEIDNQECKTPGSSTAAPENTGVKLDLRELLVSVINESLEMESKSSDFTRESQVSGKPVDLERATPTNKVVQLAINDSTKPLENSHTSHCEFEHKTEDQCFSITHDNSRCTEVCTSAQTDDIVPSVSGTLETLSAEQAEPTIQLTAKQPDTNVSPLLVYVVHEKTLSENLDDASHHTDNAELLFASTDVPIQTEAMALELEEHSQPSPSDPSSLQNTVWKDITHSQQCHTELVSLETYMETEEETRNIKTQATILEESKQTEHKEKEINGSKEEREENESADQRELTEMTERSFECDVKDGKGNNNNLPEQTENSDASVSKIESRSTNVSASYAIGGLQSELKQDSPTESSFCPESIVSMVTNSQDAFQALLNANAQSSTEAIQPFVQIQCENALKTENEKDRNSTYSAHGEVNCSLMQEEKTDDHEGTKQSNDQERSDSSLRTSILPSEYTSDSPGQAVRPVMELTEETVVPGKEESCESSNWLRTLREAASVSQTQEYKVDIPHGPAGDRPFETLNLLQAEQEFCTPVEDSAAPVKEPLEDPPDSRCPLTEAAESSECVPSFPPPPEEHAFSPALPAHLLQDSAEFPTPPPTPPERAPQEPGPAHPTPPSDPDQPCPAAALLDQLQDTSRTQEDLSPPVRSSDSDGAFETPESTTPVKTATSPVAPAEQPQASPEPLPSGGSDSCPDSTNSTTVDVPASDVLGPLSSRPPSRSLSTVFDENKPIASSGSYNLDHILIADPPLPAVDPSGVQSRTPLTRSLSLQSGELDSSSTGDRPGEGGGPDKSFHPRTESFSIGTESAPGTLRRVKKPRPSSLKKKTLSRQNSNPESTTPRSKSSTSTPELQKRETSPNAESPLQAHEEQEQSTPVPSLGAADPLRSRVKSQVETSPPVVEESSPTSAPAATQPQEEAPPVPDGDTPFPPSGSYKWDPDNFENIDPFCTGGSKLANSPVVGRKVDFARDCETAKSPTVPAEESPADTHSAPPAEPPLNIEEQPITKWQSVRLEFDYSEETGETPQSTPLPPKKLGKKPGAKMPLRKPKLGIKKAPPPQTEQLDNAPAVLQSNDNDDILIPKATYNFDPNKWDDPNFNPFSSSKGIPNSPSQSRASYSFDPNSFDDSTDPFKSSNKMGNSPPKAASFEMSSNDNENDNDIGELEDLNQNKPAKNKKKPLKSNTFRVKRSPKRSPVSDMSAQCCPVCPPLLPSIPHTHHQPQEPSVDPMADHAQDHATDEEKLASSSNQKWVARHDVEVELTADVHDFPQPSDLTAFVTEGSLPAGSHDYEIEYMEKIGTSSPPLSVQKPSLYLNLDPVTESSKQSSNMHDSGPNSPCTGSFEEMEAQISAEGKSPVLQSRGAAPDPPTLEKNRKRESQPLSCTQNSEPDAGSRSDLSLLDRLSESAAPINYLEPDLAETNPTAFAHKLQEELVLAALRIEALQVAQNISQSPSLSTVSPQQREVASPGDSGMSKSSLYSQAGYSEGESPYLPRDLDHSLGIAREEIVAKEKEVLEWQRKYEESRQELEEMRKIVAEYEKTIAQMIEKPFVIQDSATEDEQRGKSLSHHTIQQLIVEKDQALADLNSVEKSLADLFRRYEKMKDVLEGFRKNEEVLKKCAQEYLSRVRKEEQRYQALKIHAEEKLDKANAEIAQVRAKAKQEQAAYQASLRKEQMKVDSLERTLEQKNKEIEELTKICDELIAKMGKS</sequence>
<proteinExistence type="inferred from homology"/>
<reference evidence="11" key="2">
    <citation type="journal article" date="2017" name="Sci. Adv.">
        <title>A tail of two voltages: Proteomic comparison of the three electric organs of the electric eel.</title>
        <authorList>
            <person name="Traeger L.L."/>
            <person name="Sabat G."/>
            <person name="Barrett-Wilt G.A."/>
            <person name="Wells G.B."/>
            <person name="Sussman M.R."/>
        </authorList>
    </citation>
    <scope>NUCLEOTIDE SEQUENCE [LARGE SCALE GENOMIC DNA]</scope>
</reference>
<feature type="region of interest" description="Disordered" evidence="8">
    <location>
        <begin position="1540"/>
        <end position="1640"/>
    </location>
</feature>
<feature type="region of interest" description="Disordered" evidence="8">
    <location>
        <begin position="503"/>
        <end position="568"/>
    </location>
</feature>
<feature type="region of interest" description="Disordered" evidence="8">
    <location>
        <begin position="1689"/>
        <end position="1731"/>
    </location>
</feature>
<reference evidence="11" key="1">
    <citation type="journal article" date="2014" name="Science">
        <title>Nonhuman genetics. Genomic basis for the convergent evolution of electric organs.</title>
        <authorList>
            <person name="Gallant J.R."/>
            <person name="Traeger L.L."/>
            <person name="Volkening J.D."/>
            <person name="Moffett H."/>
            <person name="Chen P.H."/>
            <person name="Novina C.D."/>
            <person name="Phillips G.N.Jr."/>
            <person name="Anand R."/>
            <person name="Wells G.B."/>
            <person name="Pinch M."/>
            <person name="Guth R."/>
            <person name="Unguez G.A."/>
            <person name="Albert J.S."/>
            <person name="Zakon H.H."/>
            <person name="Samanta M.P."/>
            <person name="Sussman M.R."/>
        </authorList>
    </citation>
    <scope>NUCLEOTIDE SEQUENCE [LARGE SCALE GENOMIC DNA]</scope>
</reference>
<dbReference type="Proteomes" id="UP000314983">
    <property type="component" value="Chromosome 11"/>
</dbReference>
<feature type="compositionally biased region" description="Polar residues" evidence="8">
    <location>
        <begin position="1619"/>
        <end position="1628"/>
    </location>
</feature>
<feature type="compositionally biased region" description="Polar residues" evidence="8">
    <location>
        <begin position="1339"/>
        <end position="1379"/>
    </location>
</feature>
<protein>
    <recommendedName>
        <fullName evidence="9">Transforming acidic coiled-coil-containing protein C-terminal domain-containing protein</fullName>
    </recommendedName>
</protein>
<feature type="compositionally biased region" description="Basic and acidic residues" evidence="8">
    <location>
        <begin position="529"/>
        <end position="550"/>
    </location>
</feature>
<keyword evidence="3" id="KW-0963">Cytoplasm</keyword>
<feature type="compositionally biased region" description="Polar residues" evidence="8">
    <location>
        <begin position="901"/>
        <end position="911"/>
    </location>
</feature>
<dbReference type="Ensembl" id="ENSEEET00000048066.2">
    <property type="protein sequence ID" value="ENSEEEP00000047541.2"/>
    <property type="gene ID" value="ENSEEEG00000022378.2"/>
</dbReference>
<feature type="region of interest" description="Disordered" evidence="8">
    <location>
        <begin position="1214"/>
        <end position="1490"/>
    </location>
</feature>
<feature type="compositionally biased region" description="Basic residues" evidence="8">
    <location>
        <begin position="1055"/>
        <end position="1070"/>
    </location>
</feature>
<evidence type="ECO:0000256" key="3">
    <source>
        <dbReference type="ARBA" id="ARBA00022490"/>
    </source>
</evidence>
<evidence type="ECO:0000256" key="8">
    <source>
        <dbReference type="SAM" id="MobiDB-lite"/>
    </source>
</evidence>
<dbReference type="FunFam" id="1.20.5.1700:FF:000001">
    <property type="entry name" value="Transforming acidic coiled-coil-containing protein 1 isoform 2"/>
    <property type="match status" value="1"/>
</dbReference>
<dbReference type="Pfam" id="PF05010">
    <property type="entry name" value="TACC_C"/>
    <property type="match status" value="1"/>
</dbReference>
<feature type="compositionally biased region" description="Low complexity" evidence="8">
    <location>
        <begin position="1135"/>
        <end position="1158"/>
    </location>
</feature>
<feature type="compositionally biased region" description="Pro residues" evidence="8">
    <location>
        <begin position="1159"/>
        <end position="1172"/>
    </location>
</feature>
<evidence type="ECO:0000259" key="9">
    <source>
        <dbReference type="Pfam" id="PF05010"/>
    </source>
</evidence>
<dbReference type="PANTHER" id="PTHR13924:SF11">
    <property type="entry name" value="TRANSFORMING ACIDIC COILED-COIL-CONTAINING PROTEIN 2"/>
    <property type="match status" value="1"/>
</dbReference>
<dbReference type="InterPro" id="IPR039915">
    <property type="entry name" value="TACC"/>
</dbReference>
<dbReference type="PANTHER" id="PTHR13924">
    <property type="entry name" value="TRANSFORMING ACIDIC COILED-COIL CONTAINING PROTEIN 1/2"/>
    <property type="match status" value="1"/>
</dbReference>
<evidence type="ECO:0000313" key="10">
    <source>
        <dbReference type="Ensembl" id="ENSEEEP00000047541.2"/>
    </source>
</evidence>
<dbReference type="Gene3D" id="1.20.5.1700">
    <property type="match status" value="1"/>
</dbReference>
<evidence type="ECO:0000256" key="6">
    <source>
        <dbReference type="ARBA" id="ARBA00023212"/>
    </source>
</evidence>
<feature type="compositionally biased region" description="Basic and acidic residues" evidence="8">
    <location>
        <begin position="1609"/>
        <end position="1618"/>
    </location>
</feature>
<feature type="compositionally biased region" description="Polar residues" evidence="8">
    <location>
        <begin position="999"/>
        <end position="1023"/>
    </location>
</feature>
<feature type="compositionally biased region" description="Polar residues" evidence="8">
    <location>
        <begin position="1689"/>
        <end position="1704"/>
    </location>
</feature>